<protein>
    <submittedName>
        <fullName evidence="1">Uncharacterized protein</fullName>
    </submittedName>
</protein>
<gene>
    <name evidence="1" type="ORF">CRI88_01585</name>
</gene>
<reference evidence="1 2" key="1">
    <citation type="submission" date="2017-10" db="EMBL/GenBank/DDBJ databases">
        <title>Draft genome of Lysinibacillus fusiformis strain Juneja, a laboratory-derived pathogen of Drosophila melanogaster.</title>
        <authorList>
            <person name="Smith B.R."/>
            <person name="Unckless R.L."/>
        </authorList>
    </citation>
    <scope>NUCLEOTIDE SEQUENCE [LARGE SCALE GENOMIC DNA]</scope>
    <source>
        <strain evidence="1 2">Juneja</strain>
    </source>
</reference>
<dbReference type="AlphaFoldDB" id="A0A2I0V405"/>
<sequence length="152" mass="17195">MEIYDIQNALSSKLHEAFGAEYKKYIDELPQEFNTPAFLIQFLSLEHIRQIGGRWKVTAHFNVKYFPKNGIPEVSNMTLKVQQAIKEITLLNGSLLLGTGATSEVIEGISNNFIHFNFFLQEIEEKAFMGSLDHNINKEEVVSVGESNSEEG</sequence>
<proteinExistence type="predicted"/>
<name>A0A2I0V405_9BACI</name>
<comment type="caution">
    <text evidence="1">The sequence shown here is derived from an EMBL/GenBank/DDBJ whole genome shotgun (WGS) entry which is preliminary data.</text>
</comment>
<dbReference type="RefSeq" id="WP_101966366.1">
    <property type="nucleotide sequence ID" value="NZ_PDFK01000001.1"/>
</dbReference>
<dbReference type="Pfam" id="PF20765">
    <property type="entry name" value="Phage_tail_terminator_8"/>
    <property type="match status" value="1"/>
</dbReference>
<dbReference type="Proteomes" id="UP000234956">
    <property type="component" value="Unassembled WGS sequence"/>
</dbReference>
<evidence type="ECO:0000313" key="1">
    <source>
        <dbReference type="EMBL" id="PKU53050.1"/>
    </source>
</evidence>
<organism evidence="1 2">
    <name type="scientific">Lysinibacillus fusiformis</name>
    <dbReference type="NCBI Taxonomy" id="28031"/>
    <lineage>
        <taxon>Bacteria</taxon>
        <taxon>Bacillati</taxon>
        <taxon>Bacillota</taxon>
        <taxon>Bacilli</taxon>
        <taxon>Bacillales</taxon>
        <taxon>Bacillaceae</taxon>
        <taxon>Lysinibacillus</taxon>
    </lineage>
</organism>
<accession>A0A2I0V405</accession>
<evidence type="ECO:0000313" key="2">
    <source>
        <dbReference type="Proteomes" id="UP000234956"/>
    </source>
</evidence>
<dbReference type="EMBL" id="PDFK01000001">
    <property type="protein sequence ID" value="PKU53050.1"/>
    <property type="molecule type" value="Genomic_DNA"/>
</dbReference>
<dbReference type="InterPro" id="IPR049254">
    <property type="entry name" value="Phage_tail_terminator"/>
</dbReference>